<protein>
    <submittedName>
        <fullName evidence="2">ABC-type carbohydrate transport system, substrate-binding component</fullName>
    </submittedName>
</protein>
<name>U4KM85_9MOLU</name>
<dbReference type="SUPFAM" id="SSF53850">
    <property type="entry name" value="Periplasmic binding protein-like II"/>
    <property type="match status" value="1"/>
</dbReference>
<evidence type="ECO:0000256" key="1">
    <source>
        <dbReference type="SAM" id="SignalP"/>
    </source>
</evidence>
<dbReference type="PANTHER" id="PTHR43649">
    <property type="entry name" value="ARABINOSE-BINDING PROTEIN-RELATED"/>
    <property type="match status" value="1"/>
</dbReference>
<organism evidence="2 3">
    <name type="scientific">Acholeplasma brassicae</name>
    <dbReference type="NCBI Taxonomy" id="61635"/>
    <lineage>
        <taxon>Bacteria</taxon>
        <taxon>Bacillati</taxon>
        <taxon>Mycoplasmatota</taxon>
        <taxon>Mollicutes</taxon>
        <taxon>Acholeplasmatales</taxon>
        <taxon>Acholeplasmataceae</taxon>
        <taxon>Acholeplasma</taxon>
    </lineage>
</organism>
<dbReference type="EMBL" id="FO681348">
    <property type="protein sequence ID" value="CCV65116.1"/>
    <property type="molecule type" value="Genomic_DNA"/>
</dbReference>
<dbReference type="OrthoDB" id="94797at2"/>
<dbReference type="InterPro" id="IPR050490">
    <property type="entry name" value="Bact_solute-bd_prot1"/>
</dbReference>
<dbReference type="STRING" id="61635.BN85300950"/>
<dbReference type="HOGENOM" id="CLU_050004_0_0_14"/>
<keyword evidence="3" id="KW-1185">Reference proteome</keyword>
<evidence type="ECO:0000313" key="2">
    <source>
        <dbReference type="EMBL" id="CCV65116.1"/>
    </source>
</evidence>
<accession>U4KM85</accession>
<keyword evidence="1" id="KW-0732">Signal</keyword>
<dbReference type="InterPro" id="IPR006059">
    <property type="entry name" value="SBP"/>
</dbReference>
<evidence type="ECO:0000313" key="3">
    <source>
        <dbReference type="Proteomes" id="UP000032737"/>
    </source>
</evidence>
<reference evidence="2 3" key="1">
    <citation type="journal article" date="2013" name="J. Mol. Microbiol. Biotechnol.">
        <title>Analysis of the Complete Genomes of Acholeplasma brassicae , A. palmae and A. laidlawii and Their Comparison to the Obligate Parasites from ' Candidatus Phytoplasma'.</title>
        <authorList>
            <person name="Kube M."/>
            <person name="Siewert C."/>
            <person name="Migdoll A.M."/>
            <person name="Duduk B."/>
            <person name="Holz S."/>
            <person name="Rabus R."/>
            <person name="Seemuller E."/>
            <person name="Mitrovic J."/>
            <person name="Muller I."/>
            <person name="Buttner C."/>
            <person name="Reinhardt R."/>
        </authorList>
    </citation>
    <scope>NUCLEOTIDE SEQUENCE [LARGE SCALE GENOMIC DNA]</scope>
    <source>
        <strain evidence="3">0502</strain>
    </source>
</reference>
<dbReference type="PROSITE" id="PS51257">
    <property type="entry name" value="PROKAR_LIPOPROTEIN"/>
    <property type="match status" value="1"/>
</dbReference>
<dbReference type="Pfam" id="PF01547">
    <property type="entry name" value="SBP_bac_1"/>
    <property type="match status" value="1"/>
</dbReference>
<dbReference type="RefSeq" id="WP_030003985.1">
    <property type="nucleotide sequence ID" value="NC_022549.1"/>
</dbReference>
<feature type="chain" id="PRO_5004651212" evidence="1">
    <location>
        <begin position="19"/>
        <end position="444"/>
    </location>
</feature>
<sequence>MKKVVLVLLSITLTLSLAACGKKKEDSGKERLVIAFAEAGYGRGWLENLKTAFEAENENVEIVLDGNPNMTANAGPKIESGRDLADIYFLLETNWQRWATRGYLEPLDDLYEMETEPGVTLEDKLIDEVVEFGRIGDNIYALPWNDGVTGLVYNSKMFRDKGWEVPETVNDLIDLTEQIKTEGAGVKPFTWPGQYSAYWNFVVYGWWAQYEGLEAMNEFYQFESPEVFKQEGKLKALEAYETLIGDQSNSTAGVNGLIHTQAQMQFINGFAAMIPNGLWIESEMKAALPAGFEMKMMPIPTIEGAKEPKINNSMLGDFIVVPKQARNKELAKEFLRFMAEDKQLLQYTKDTGTPRPFEYDPTTIEGLSPFILSALEIWKNSKSFYIISKSPLYYGVYVNTFPKSGAPYGDIYLGEESAQSVWNGDYQYVFERWDEFKRNAGMTD</sequence>
<dbReference type="Gene3D" id="3.40.190.10">
    <property type="entry name" value="Periplasmic binding protein-like II"/>
    <property type="match status" value="1"/>
</dbReference>
<gene>
    <name evidence="2" type="ORF">BN85300950</name>
</gene>
<dbReference type="KEGG" id="abra:BN85300950"/>
<dbReference type="AlphaFoldDB" id="U4KM85"/>
<proteinExistence type="predicted"/>
<dbReference type="Proteomes" id="UP000032737">
    <property type="component" value="Chromosome"/>
</dbReference>
<feature type="signal peptide" evidence="1">
    <location>
        <begin position="1"/>
        <end position="18"/>
    </location>
</feature>